<dbReference type="AlphaFoldDB" id="A0A5A5TD95"/>
<dbReference type="EMBL" id="BIXY01000038">
    <property type="protein sequence ID" value="GCF09175.1"/>
    <property type="molecule type" value="Genomic_DNA"/>
</dbReference>
<dbReference type="GO" id="GO:0000160">
    <property type="term" value="P:phosphorelay signal transduction system"/>
    <property type="evidence" value="ECO:0007669"/>
    <property type="project" value="InterPro"/>
</dbReference>
<protein>
    <recommendedName>
        <fullName evidence="2">Response regulatory domain-containing protein</fullName>
    </recommendedName>
</protein>
<keyword evidence="4" id="KW-1185">Reference proteome</keyword>
<dbReference type="SUPFAM" id="SSF52172">
    <property type="entry name" value="CheY-like"/>
    <property type="match status" value="1"/>
</dbReference>
<comment type="caution">
    <text evidence="1">Lacks conserved residue(s) required for the propagation of feature annotation.</text>
</comment>
<dbReference type="PROSITE" id="PS50110">
    <property type="entry name" value="RESPONSE_REGULATORY"/>
    <property type="match status" value="1"/>
</dbReference>
<dbReference type="Gene3D" id="3.40.50.2300">
    <property type="match status" value="1"/>
</dbReference>
<dbReference type="RefSeq" id="WP_149402128.1">
    <property type="nucleotide sequence ID" value="NZ_BIXY01000038.1"/>
</dbReference>
<evidence type="ECO:0000313" key="4">
    <source>
        <dbReference type="Proteomes" id="UP000322530"/>
    </source>
</evidence>
<dbReference type="InterPro" id="IPR001789">
    <property type="entry name" value="Sig_transdc_resp-reg_receiver"/>
</dbReference>
<dbReference type="Proteomes" id="UP000322530">
    <property type="component" value="Unassembled WGS sequence"/>
</dbReference>
<dbReference type="InterPro" id="IPR011006">
    <property type="entry name" value="CheY-like_superfamily"/>
</dbReference>
<gene>
    <name evidence="3" type="ORF">KDI_27390</name>
</gene>
<comment type="caution">
    <text evidence="3">The sequence shown here is derived from an EMBL/GenBank/DDBJ whole genome shotgun (WGS) entry which is preliminary data.</text>
</comment>
<reference evidence="3 4" key="1">
    <citation type="submission" date="2019-01" db="EMBL/GenBank/DDBJ databases">
        <title>Draft genome sequence of Dictyobacter sp. Uno17.</title>
        <authorList>
            <person name="Wang C.M."/>
            <person name="Zheng Y."/>
            <person name="Sakai Y."/>
            <person name="Abe K."/>
            <person name="Yokota A."/>
            <person name="Yabe S."/>
        </authorList>
    </citation>
    <scope>NUCLEOTIDE SEQUENCE [LARGE SCALE GENOMIC DNA]</scope>
    <source>
        <strain evidence="3 4">Uno17</strain>
    </source>
</reference>
<evidence type="ECO:0000256" key="1">
    <source>
        <dbReference type="PROSITE-ProRule" id="PRU00169"/>
    </source>
</evidence>
<dbReference type="OrthoDB" id="2381693at2"/>
<organism evidence="3 4">
    <name type="scientific">Dictyobacter arantiisoli</name>
    <dbReference type="NCBI Taxonomy" id="2014874"/>
    <lineage>
        <taxon>Bacteria</taxon>
        <taxon>Bacillati</taxon>
        <taxon>Chloroflexota</taxon>
        <taxon>Ktedonobacteria</taxon>
        <taxon>Ktedonobacterales</taxon>
        <taxon>Dictyobacteraceae</taxon>
        <taxon>Dictyobacter</taxon>
    </lineage>
</organism>
<accession>A0A5A5TD95</accession>
<evidence type="ECO:0000313" key="3">
    <source>
        <dbReference type="EMBL" id="GCF09175.1"/>
    </source>
</evidence>
<sequence>MTTKILTLEKDLFFSVKIRDTLRHHDMDVAVVRNLSAFETRLATPDIPRPDLAIINISIQGVDWEAAIRAARAQHIPILAFGSHMDLDARAKALQAGARKVIANSKFASDMPGLVQRMLTSLANAQDEEDADTENASKE</sequence>
<proteinExistence type="predicted"/>
<name>A0A5A5TD95_9CHLR</name>
<feature type="domain" description="Response regulatory" evidence="2">
    <location>
        <begin position="4"/>
        <end position="119"/>
    </location>
</feature>
<evidence type="ECO:0000259" key="2">
    <source>
        <dbReference type="PROSITE" id="PS50110"/>
    </source>
</evidence>